<dbReference type="AlphaFoldDB" id="A0A921QGC6"/>
<dbReference type="Proteomes" id="UP000807115">
    <property type="component" value="Chromosome 8"/>
</dbReference>
<organism evidence="1 2">
    <name type="scientific">Sorghum bicolor</name>
    <name type="common">Sorghum</name>
    <name type="synonym">Sorghum vulgare</name>
    <dbReference type="NCBI Taxonomy" id="4558"/>
    <lineage>
        <taxon>Eukaryota</taxon>
        <taxon>Viridiplantae</taxon>
        <taxon>Streptophyta</taxon>
        <taxon>Embryophyta</taxon>
        <taxon>Tracheophyta</taxon>
        <taxon>Spermatophyta</taxon>
        <taxon>Magnoliopsida</taxon>
        <taxon>Liliopsida</taxon>
        <taxon>Poales</taxon>
        <taxon>Poaceae</taxon>
        <taxon>PACMAD clade</taxon>
        <taxon>Panicoideae</taxon>
        <taxon>Andropogonodae</taxon>
        <taxon>Andropogoneae</taxon>
        <taxon>Sorghinae</taxon>
        <taxon>Sorghum</taxon>
    </lineage>
</organism>
<name>A0A921QGC6_SORBI</name>
<evidence type="ECO:0000313" key="1">
    <source>
        <dbReference type="EMBL" id="KAG0521056.1"/>
    </source>
</evidence>
<evidence type="ECO:0000313" key="2">
    <source>
        <dbReference type="Proteomes" id="UP000807115"/>
    </source>
</evidence>
<dbReference type="EMBL" id="CM027687">
    <property type="protein sequence ID" value="KAG0521056.1"/>
    <property type="molecule type" value="Genomic_DNA"/>
</dbReference>
<comment type="caution">
    <text evidence="1">The sequence shown here is derived from an EMBL/GenBank/DDBJ whole genome shotgun (WGS) entry which is preliminary data.</text>
</comment>
<reference evidence="1" key="1">
    <citation type="journal article" date="2019" name="BMC Genomics">
        <title>A new reference genome for Sorghum bicolor reveals high levels of sequence similarity between sweet and grain genotypes: implications for the genetics of sugar metabolism.</title>
        <authorList>
            <person name="Cooper E.A."/>
            <person name="Brenton Z.W."/>
            <person name="Flinn B.S."/>
            <person name="Jenkins J."/>
            <person name="Shu S."/>
            <person name="Flowers D."/>
            <person name="Luo F."/>
            <person name="Wang Y."/>
            <person name="Xia P."/>
            <person name="Barry K."/>
            <person name="Daum C."/>
            <person name="Lipzen A."/>
            <person name="Yoshinaga Y."/>
            <person name="Schmutz J."/>
            <person name="Saski C."/>
            <person name="Vermerris W."/>
            <person name="Kresovich S."/>
        </authorList>
    </citation>
    <scope>NUCLEOTIDE SEQUENCE</scope>
</reference>
<reference evidence="1" key="2">
    <citation type="submission" date="2020-10" db="EMBL/GenBank/DDBJ databases">
        <authorList>
            <person name="Cooper E.A."/>
            <person name="Brenton Z.W."/>
            <person name="Flinn B.S."/>
            <person name="Jenkins J."/>
            <person name="Shu S."/>
            <person name="Flowers D."/>
            <person name="Luo F."/>
            <person name="Wang Y."/>
            <person name="Xia P."/>
            <person name="Barry K."/>
            <person name="Daum C."/>
            <person name="Lipzen A."/>
            <person name="Yoshinaga Y."/>
            <person name="Schmutz J."/>
            <person name="Saski C."/>
            <person name="Vermerris W."/>
            <person name="Kresovich S."/>
        </authorList>
    </citation>
    <scope>NUCLEOTIDE SEQUENCE</scope>
</reference>
<protein>
    <submittedName>
        <fullName evidence="1">Uncharacterized protein</fullName>
    </submittedName>
</protein>
<proteinExistence type="predicted"/>
<sequence>MMKNTHFLEQVSRIFGKNDEIILPAKAVVFAWLKPRSAVHARSPPPLNLSEEWLSGACVGVQGPGENECARER</sequence>
<accession>A0A921QGC6</accession>
<gene>
    <name evidence="1" type="ORF">BDA96_08G128100</name>
</gene>